<dbReference type="GeneID" id="93702959"/>
<reference evidence="2" key="2">
    <citation type="submission" date="2015-06" db="EMBL/GenBank/DDBJ databases">
        <title>Genome Sequence of Bacillus endophyticus and Analysis of its Companion Mechanism in the Ketogulonigenium vulgare-Bacillus strain Consortium.</title>
        <authorList>
            <person name="Jia N."/>
            <person name="Du J."/>
            <person name="Ding M.-Z."/>
            <person name="Gao F."/>
            <person name="Yuan Y.-J."/>
        </authorList>
    </citation>
    <scope>NUCLEOTIDE SEQUENCE [LARGE SCALE GENOMIC DNA]</scope>
    <source>
        <strain evidence="2">Hbe603</strain>
    </source>
</reference>
<proteinExistence type="predicted"/>
<sequence>MIELHSNLEGRVFKLHDLEETLGSLGYTIGGGWEYDQGSFDYKIDDKVGYQFLRLPFQAVDGQLDAPGATVRFRTPFLLSHKYQIGLDDQVHVGNVKSSFDQFQEPQDPDASFPKEYIPLGQELLREAEQRLLY</sequence>
<evidence type="ECO:0000313" key="2">
    <source>
        <dbReference type="Proteomes" id="UP000036202"/>
    </source>
</evidence>
<reference evidence="1 2" key="1">
    <citation type="journal article" date="2015" name="PLoS ONE">
        <title>Genome Sequence of Bacillus endophyticus and Analysis of Its Companion Mechanism in the Ketogulonigenium vulgare-Bacillus Strain Consortium.</title>
        <authorList>
            <person name="Jia N."/>
            <person name="Du J."/>
            <person name="Ding M.Z."/>
            <person name="Gao F."/>
            <person name="Yuan Y.J."/>
        </authorList>
    </citation>
    <scope>NUCLEOTIDE SEQUENCE [LARGE SCALE GENOMIC DNA]</scope>
    <source>
        <strain evidence="1 2">Hbe603</strain>
    </source>
</reference>
<dbReference type="Pfam" id="PF08868">
    <property type="entry name" value="YugN"/>
    <property type="match status" value="1"/>
</dbReference>
<dbReference type="OrthoDB" id="2988890at2"/>
<dbReference type="Proteomes" id="UP000036202">
    <property type="component" value="Chromosome"/>
</dbReference>
<evidence type="ECO:0000313" key="1">
    <source>
        <dbReference type="EMBL" id="AKO94533.1"/>
    </source>
</evidence>
<accession>A0A1X7FND8</accession>
<dbReference type="InterPro" id="IPR036491">
    <property type="entry name" value="YugN-like_sf"/>
</dbReference>
<name>A0A1X7FND8_9BACI</name>
<dbReference type="SUPFAM" id="SSF160755">
    <property type="entry name" value="YugN-like"/>
    <property type="match status" value="1"/>
</dbReference>
<dbReference type="EMBL" id="CP011974">
    <property type="protein sequence ID" value="AKO94533.1"/>
    <property type="molecule type" value="Genomic_DNA"/>
</dbReference>
<keyword evidence="2" id="KW-1185">Reference proteome</keyword>
<dbReference type="AlphaFoldDB" id="A0A1X7FND8"/>
<protein>
    <submittedName>
        <fullName evidence="1">Uncharacterized protein</fullName>
    </submittedName>
</protein>
<dbReference type="InterPro" id="IPR014967">
    <property type="entry name" value="Uncharacterised_YugN-like"/>
</dbReference>
<gene>
    <name evidence="1" type="ORF">BEH_22065</name>
</gene>
<organism evidence="1 2">
    <name type="scientific">Priestia filamentosa</name>
    <dbReference type="NCBI Taxonomy" id="1402861"/>
    <lineage>
        <taxon>Bacteria</taxon>
        <taxon>Bacillati</taxon>
        <taxon>Bacillota</taxon>
        <taxon>Bacilli</taxon>
        <taxon>Bacillales</taxon>
        <taxon>Bacillaceae</taxon>
        <taxon>Priestia</taxon>
    </lineage>
</organism>
<dbReference type="KEGG" id="beo:BEH_22065"/>
<dbReference type="Gene3D" id="3.30.310.100">
    <property type="entry name" value="YugN-like"/>
    <property type="match status" value="1"/>
</dbReference>
<dbReference type="PATRIC" id="fig|135735.6.peg.4639"/>
<accession>A0A0H4L1I0</accession>
<dbReference type="RefSeq" id="WP_046218003.1">
    <property type="nucleotide sequence ID" value="NZ_CP011974.1"/>
</dbReference>